<dbReference type="InterPro" id="IPR006554">
    <property type="entry name" value="Helicase-like_DEXD_c2"/>
</dbReference>
<dbReference type="HOGENOM" id="CLU_1386669_0_0_1"/>
<dbReference type="KEGG" id="tet:TTHERM_00586851"/>
<gene>
    <name evidence="15" type="ORF">TTHERM_00586851</name>
</gene>
<dbReference type="InterPro" id="IPR045028">
    <property type="entry name" value="DinG/Rad3-like"/>
</dbReference>
<evidence type="ECO:0000256" key="5">
    <source>
        <dbReference type="ARBA" id="ARBA00022801"/>
    </source>
</evidence>
<evidence type="ECO:0000256" key="2">
    <source>
        <dbReference type="ARBA" id="ARBA00022723"/>
    </source>
</evidence>
<keyword evidence="6" id="KW-0347">Helicase</keyword>
<protein>
    <submittedName>
        <fullName evidence="15">DEAD protein</fullName>
    </submittedName>
</protein>
<dbReference type="GO" id="GO:0003677">
    <property type="term" value="F:DNA binding"/>
    <property type="evidence" value="ECO:0007669"/>
    <property type="project" value="UniProtKB-KW"/>
</dbReference>
<evidence type="ECO:0000256" key="11">
    <source>
        <dbReference type="ARBA" id="ARBA00023204"/>
    </source>
</evidence>
<dbReference type="GO" id="GO:0003678">
    <property type="term" value="F:DNA helicase activity"/>
    <property type="evidence" value="ECO:0007669"/>
    <property type="project" value="InterPro"/>
</dbReference>
<name>A4VDE6_TETTS</name>
<dbReference type="PANTHER" id="PTHR11472">
    <property type="entry name" value="DNA REPAIR DEAD HELICASE RAD3/XP-D SUBFAMILY MEMBER"/>
    <property type="match status" value="1"/>
</dbReference>
<keyword evidence="8" id="KW-0408">Iron</keyword>
<dbReference type="SMART" id="SM00488">
    <property type="entry name" value="DEXDc2"/>
    <property type="match status" value="1"/>
</dbReference>
<dbReference type="InParanoid" id="A4VDE6"/>
<dbReference type="InterPro" id="IPR027417">
    <property type="entry name" value="P-loop_NTPase"/>
</dbReference>
<dbReference type="InterPro" id="IPR014013">
    <property type="entry name" value="Helic_SF1/SF2_ATP-bd_DinG/Rad3"/>
</dbReference>
<keyword evidence="12" id="KW-0413">Isomerase</keyword>
<evidence type="ECO:0000256" key="1">
    <source>
        <dbReference type="ARBA" id="ARBA00022485"/>
    </source>
</evidence>
<organism evidence="15 16">
    <name type="scientific">Tetrahymena thermophila (strain SB210)</name>
    <dbReference type="NCBI Taxonomy" id="312017"/>
    <lineage>
        <taxon>Eukaryota</taxon>
        <taxon>Sar</taxon>
        <taxon>Alveolata</taxon>
        <taxon>Ciliophora</taxon>
        <taxon>Intramacronucleata</taxon>
        <taxon>Oligohymenophorea</taxon>
        <taxon>Hymenostomatida</taxon>
        <taxon>Tetrahymenina</taxon>
        <taxon>Tetrahymenidae</taxon>
        <taxon>Tetrahymena</taxon>
    </lineage>
</organism>
<dbReference type="RefSeq" id="XP_001470886.2">
    <property type="nucleotide sequence ID" value="XM_001470836.2"/>
</dbReference>
<evidence type="ECO:0000256" key="9">
    <source>
        <dbReference type="ARBA" id="ARBA00023014"/>
    </source>
</evidence>
<dbReference type="Proteomes" id="UP000009168">
    <property type="component" value="Unassembled WGS sequence"/>
</dbReference>
<dbReference type="InterPro" id="IPR010614">
    <property type="entry name" value="RAD3-like_helicase_DEAD"/>
</dbReference>
<keyword evidence="1" id="KW-0004">4Fe-4S</keyword>
<evidence type="ECO:0000256" key="13">
    <source>
        <dbReference type="SAM" id="MobiDB-lite"/>
    </source>
</evidence>
<evidence type="ECO:0000256" key="8">
    <source>
        <dbReference type="ARBA" id="ARBA00023004"/>
    </source>
</evidence>
<evidence type="ECO:0000256" key="4">
    <source>
        <dbReference type="ARBA" id="ARBA00022763"/>
    </source>
</evidence>
<feature type="region of interest" description="Disordered" evidence="13">
    <location>
        <begin position="336"/>
        <end position="365"/>
    </location>
</feature>
<dbReference type="PANTHER" id="PTHR11472:SF34">
    <property type="entry name" value="REGULATOR OF TELOMERE ELONGATION HELICASE 1"/>
    <property type="match status" value="1"/>
</dbReference>
<sequence length="945" mass="112314">MKNIINSLCEKQNLLFQSPTGTGKTLVTICSALAYAEKNPNVQVLVLTRTNEQINGFIKEIRKINKYPKISKYSILAGRNQFCLNLDDFKKDFEKQGIKKSKFNKHLTKECNDRCKRTNCETHKAMQSPDLSLFAQNKYVNINQRVFQDQREQLGCTCCPHFKIYKKILKKKQKENLKMDIHFPFVSQGYNQQYNLPDIEDMKELFEQQELGCPFYFNKLATRSAKLVFSTYNYLIKQNILGNIKDLFEGEVVVIFDEAHNISEQAEQEQSTKMQQKYWDQLDTTLQQVQRVFNKNNYSSQNLNNLYRNVQDIICKDIQEEANYFMSSLQKKIVEGESTDTESDKSDLDSSSQEQNDKDDDDVEKVSPKFKHVKYIKQVSQEDQKQSKRKFIQNIQFSSQDIYDKINLIIFNNGELPQNSDENLKQIQQYIKDIKQNKDYTIVEMESTFASYQDLRRKEILDFFNNFQGHFLSIKEDCENIQYIFDEKNQKDVKPFCCLFSDKEITKQFQLLNVVDVKQAENFIDRLTKMFTMLQYLKKVIRVYTEKEKKESKSKSDAQRNIFVAENNQIYEANQDDLNNLKKFGEQLKLKYIQKIWFFFYRLIKLRKMYNYSEDPIYLSNHYISLLRGEYSLVPVLQIGCLSASYLFKKIYKKLKISSLILTSGTLEPFELIQKSLDLEFQTYSSPHIINSQTNLFTQFISHYNDQEISFSMKKLENEDNKNNIFYHSQLAIHFITNKFNEYTNQVKQKGGMVIFFKSYSMLQQYYFLIKNYQSNDFRYFVETRDANEFKEIYSQYKQLIQNNRTNCVFLAVNRGKLSEGIDLKDNLCRVVILFGVPYPCFTDPYVVCKRTHAKLYLKEEQWYKKETVKVVNQSAGRCIRYKDDWGCIFFLDSQYYSESNIYKHISKWILDGQKAKVKQTDEWTQHYSEFLSNKAQEYFQKQNF</sequence>
<dbReference type="Pfam" id="PF13307">
    <property type="entry name" value="Helicase_C_2"/>
    <property type="match status" value="1"/>
</dbReference>
<accession>A4VDE6</accession>
<dbReference type="GO" id="GO:0005524">
    <property type="term" value="F:ATP binding"/>
    <property type="evidence" value="ECO:0007669"/>
    <property type="project" value="UniProtKB-KW"/>
</dbReference>
<keyword evidence="2" id="KW-0479">Metal-binding</keyword>
<dbReference type="GO" id="GO:0046872">
    <property type="term" value="F:metal ion binding"/>
    <property type="evidence" value="ECO:0007669"/>
    <property type="project" value="UniProtKB-KW"/>
</dbReference>
<dbReference type="SMART" id="SM00491">
    <property type="entry name" value="HELICc2"/>
    <property type="match status" value="1"/>
</dbReference>
<dbReference type="GO" id="GO:0006281">
    <property type="term" value="P:DNA repair"/>
    <property type="evidence" value="ECO:0007669"/>
    <property type="project" value="UniProtKB-KW"/>
</dbReference>
<dbReference type="PROSITE" id="PS51193">
    <property type="entry name" value="HELICASE_ATP_BIND_2"/>
    <property type="match status" value="1"/>
</dbReference>
<keyword evidence="3" id="KW-0547">Nucleotide-binding</keyword>
<dbReference type="SUPFAM" id="SSF52540">
    <property type="entry name" value="P-loop containing nucleoside triphosphate hydrolases"/>
    <property type="match status" value="2"/>
</dbReference>
<evidence type="ECO:0000256" key="7">
    <source>
        <dbReference type="ARBA" id="ARBA00022840"/>
    </source>
</evidence>
<keyword evidence="11" id="KW-0234">DNA repair</keyword>
<dbReference type="Pfam" id="PF06733">
    <property type="entry name" value="DEAD_2"/>
    <property type="match status" value="1"/>
</dbReference>
<evidence type="ECO:0000256" key="12">
    <source>
        <dbReference type="ARBA" id="ARBA00023235"/>
    </source>
</evidence>
<keyword evidence="7" id="KW-0067">ATP-binding</keyword>
<keyword evidence="5" id="KW-0378">Hydrolase</keyword>
<keyword evidence="16" id="KW-1185">Reference proteome</keyword>
<evidence type="ECO:0000256" key="6">
    <source>
        <dbReference type="ARBA" id="ARBA00022806"/>
    </source>
</evidence>
<proteinExistence type="predicted"/>
<feature type="domain" description="Helicase ATP-binding" evidence="14">
    <location>
        <begin position="1"/>
        <end position="323"/>
    </location>
</feature>
<evidence type="ECO:0000313" key="15">
    <source>
        <dbReference type="EMBL" id="EDK31550.2"/>
    </source>
</evidence>
<dbReference type="AlphaFoldDB" id="A4VDE6"/>
<dbReference type="GO" id="GO:0016818">
    <property type="term" value="F:hydrolase activity, acting on acid anhydrides, in phosphorus-containing anhydrides"/>
    <property type="evidence" value="ECO:0007669"/>
    <property type="project" value="InterPro"/>
</dbReference>
<dbReference type="GO" id="GO:0051539">
    <property type="term" value="F:4 iron, 4 sulfur cluster binding"/>
    <property type="evidence" value="ECO:0007669"/>
    <property type="project" value="UniProtKB-KW"/>
</dbReference>
<dbReference type="GeneID" id="7831794"/>
<keyword evidence="4" id="KW-0227">DNA damage</keyword>
<evidence type="ECO:0000256" key="10">
    <source>
        <dbReference type="ARBA" id="ARBA00023125"/>
    </source>
</evidence>
<evidence type="ECO:0000256" key="3">
    <source>
        <dbReference type="ARBA" id="ARBA00022741"/>
    </source>
</evidence>
<dbReference type="STRING" id="312017.A4VDE6"/>
<reference evidence="16" key="1">
    <citation type="journal article" date="2006" name="PLoS Biol.">
        <title>Macronuclear genome sequence of the ciliate Tetrahymena thermophila, a model eukaryote.</title>
        <authorList>
            <person name="Eisen J.A."/>
            <person name="Coyne R.S."/>
            <person name="Wu M."/>
            <person name="Wu D."/>
            <person name="Thiagarajan M."/>
            <person name="Wortman J.R."/>
            <person name="Badger J.H."/>
            <person name="Ren Q."/>
            <person name="Amedeo P."/>
            <person name="Jones K.M."/>
            <person name="Tallon L.J."/>
            <person name="Delcher A.L."/>
            <person name="Salzberg S.L."/>
            <person name="Silva J.C."/>
            <person name="Haas B.J."/>
            <person name="Majoros W.H."/>
            <person name="Farzad M."/>
            <person name="Carlton J.M."/>
            <person name="Smith R.K. Jr."/>
            <person name="Garg J."/>
            <person name="Pearlman R.E."/>
            <person name="Karrer K.M."/>
            <person name="Sun L."/>
            <person name="Manning G."/>
            <person name="Elde N.C."/>
            <person name="Turkewitz A.P."/>
            <person name="Asai D.J."/>
            <person name="Wilkes D.E."/>
            <person name="Wang Y."/>
            <person name="Cai H."/>
            <person name="Collins K."/>
            <person name="Stewart B.A."/>
            <person name="Lee S.R."/>
            <person name="Wilamowska K."/>
            <person name="Weinberg Z."/>
            <person name="Ruzzo W.L."/>
            <person name="Wloga D."/>
            <person name="Gaertig J."/>
            <person name="Frankel J."/>
            <person name="Tsao C.-C."/>
            <person name="Gorovsky M.A."/>
            <person name="Keeling P.J."/>
            <person name="Waller R.F."/>
            <person name="Patron N.J."/>
            <person name="Cherry J.M."/>
            <person name="Stover N.A."/>
            <person name="Krieger C.J."/>
            <person name="del Toro C."/>
            <person name="Ryder H.F."/>
            <person name="Williamson S.C."/>
            <person name="Barbeau R.A."/>
            <person name="Hamilton E.P."/>
            <person name="Orias E."/>
        </authorList>
    </citation>
    <scope>NUCLEOTIDE SEQUENCE [LARGE SCALE GENOMIC DNA]</scope>
    <source>
        <strain evidence="16">SB210</strain>
    </source>
</reference>
<evidence type="ECO:0000313" key="16">
    <source>
        <dbReference type="Proteomes" id="UP000009168"/>
    </source>
</evidence>
<keyword evidence="9" id="KW-0411">Iron-sulfur</keyword>
<dbReference type="EMBL" id="GG662637">
    <property type="protein sequence ID" value="EDK31550.2"/>
    <property type="molecule type" value="Genomic_DNA"/>
</dbReference>
<dbReference type="Pfam" id="PF00270">
    <property type="entry name" value="DEAD"/>
    <property type="match status" value="1"/>
</dbReference>
<evidence type="ECO:0000259" key="14">
    <source>
        <dbReference type="PROSITE" id="PS51193"/>
    </source>
</evidence>
<dbReference type="InterPro" id="IPR011545">
    <property type="entry name" value="DEAD/DEAH_box_helicase_dom"/>
</dbReference>
<dbReference type="OrthoDB" id="272481at2759"/>
<dbReference type="Gene3D" id="3.40.50.300">
    <property type="entry name" value="P-loop containing nucleotide triphosphate hydrolases"/>
    <property type="match status" value="2"/>
</dbReference>
<dbReference type="InterPro" id="IPR006555">
    <property type="entry name" value="ATP-dep_Helicase_C"/>
</dbReference>
<keyword evidence="10" id="KW-0238">DNA-binding</keyword>